<reference evidence="1" key="1">
    <citation type="journal article" date="2018" name="Genome Res.">
        <title>The genomic architecture and molecular evolution of ant odorant receptors.</title>
        <authorList>
            <person name="McKenzie S.K."/>
            <person name="Kronauer D.J.C."/>
        </authorList>
    </citation>
    <scope>NUCLEOTIDE SEQUENCE [LARGE SCALE GENOMIC DNA]</scope>
    <source>
        <strain evidence="1">Clonal line C1</strain>
    </source>
</reference>
<name>A0A3L8DW21_OOCBI</name>
<proteinExistence type="predicted"/>
<evidence type="ECO:0000313" key="1">
    <source>
        <dbReference type="EMBL" id="RLU24631.1"/>
    </source>
</evidence>
<comment type="caution">
    <text evidence="1">The sequence shown here is derived from an EMBL/GenBank/DDBJ whole genome shotgun (WGS) entry which is preliminary data.</text>
</comment>
<reference evidence="1" key="2">
    <citation type="submission" date="2018-07" db="EMBL/GenBank/DDBJ databases">
        <authorList>
            <person name="Mckenzie S.K."/>
            <person name="Kronauer D.J.C."/>
        </authorList>
    </citation>
    <scope>NUCLEOTIDE SEQUENCE</scope>
    <source>
        <strain evidence="1">Clonal line C1</strain>
    </source>
</reference>
<dbReference type="AlphaFoldDB" id="A0A3L8DW21"/>
<dbReference type="Proteomes" id="UP000279307">
    <property type="component" value="Chromosome 3"/>
</dbReference>
<protein>
    <submittedName>
        <fullName evidence="1">Uncharacterized protein</fullName>
    </submittedName>
</protein>
<accession>A0A3L8DW21</accession>
<sequence length="186" mass="20648">MCARSSAMEFFNVNDVGGGCVNSVISRRECRTCFAILVEIWICGRRFPSESGLAADRICGITTCRKHEPAGPWVLVTDAEIHIGPLRFDMLLVAVTRHRCNNCTYYRTHYGCSLRLKKTTSRDGKIISSSDVSRLLQSTLYIDCLCAGMLCVPFFTRTILASHSSVITARCSTILLRSTSVAVYSF</sequence>
<gene>
    <name evidence="1" type="ORF">DMN91_002720</name>
</gene>
<organism evidence="1">
    <name type="scientific">Ooceraea biroi</name>
    <name type="common">Clonal raider ant</name>
    <name type="synonym">Cerapachys biroi</name>
    <dbReference type="NCBI Taxonomy" id="2015173"/>
    <lineage>
        <taxon>Eukaryota</taxon>
        <taxon>Metazoa</taxon>
        <taxon>Ecdysozoa</taxon>
        <taxon>Arthropoda</taxon>
        <taxon>Hexapoda</taxon>
        <taxon>Insecta</taxon>
        <taxon>Pterygota</taxon>
        <taxon>Neoptera</taxon>
        <taxon>Endopterygota</taxon>
        <taxon>Hymenoptera</taxon>
        <taxon>Apocrita</taxon>
        <taxon>Aculeata</taxon>
        <taxon>Formicoidea</taxon>
        <taxon>Formicidae</taxon>
        <taxon>Dorylinae</taxon>
        <taxon>Ooceraea</taxon>
    </lineage>
</organism>
<dbReference type="EMBL" id="QOIP01000003">
    <property type="protein sequence ID" value="RLU24631.1"/>
    <property type="molecule type" value="Genomic_DNA"/>
</dbReference>